<dbReference type="PROSITE" id="PS50066">
    <property type="entry name" value="MADS_BOX_2"/>
    <property type="match status" value="1"/>
</dbReference>
<dbReference type="SUPFAM" id="SSF55455">
    <property type="entry name" value="SRF-like"/>
    <property type="match status" value="1"/>
</dbReference>
<keyword evidence="3" id="KW-0238">DNA-binding</keyword>
<dbReference type="GO" id="GO:0003677">
    <property type="term" value="F:DNA binding"/>
    <property type="evidence" value="ECO:0007669"/>
    <property type="project" value="UniProtKB-KW"/>
</dbReference>
<keyword evidence="4" id="KW-0804">Transcription</keyword>
<gene>
    <name evidence="8" type="ORF">EJD97_015140</name>
</gene>
<dbReference type="SMART" id="SM00432">
    <property type="entry name" value="MADS"/>
    <property type="match status" value="1"/>
</dbReference>
<dbReference type="GO" id="GO:0046983">
    <property type="term" value="F:protein dimerization activity"/>
    <property type="evidence" value="ECO:0007669"/>
    <property type="project" value="InterPro"/>
</dbReference>
<dbReference type="Pfam" id="PF00319">
    <property type="entry name" value="SRF-TF"/>
    <property type="match status" value="1"/>
</dbReference>
<proteinExistence type="predicted"/>
<evidence type="ECO:0000256" key="3">
    <source>
        <dbReference type="ARBA" id="ARBA00023125"/>
    </source>
</evidence>
<evidence type="ECO:0000256" key="4">
    <source>
        <dbReference type="ARBA" id="ARBA00023163"/>
    </source>
</evidence>
<name>A0A6N2B8B2_SOLCI</name>
<evidence type="ECO:0000256" key="6">
    <source>
        <dbReference type="SAM" id="MobiDB-lite"/>
    </source>
</evidence>
<evidence type="ECO:0000256" key="2">
    <source>
        <dbReference type="ARBA" id="ARBA00023015"/>
    </source>
</evidence>
<dbReference type="Gene3D" id="3.40.1810.10">
    <property type="entry name" value="Transcription factor, MADS-box"/>
    <property type="match status" value="1"/>
</dbReference>
<dbReference type="InterPro" id="IPR002100">
    <property type="entry name" value="TF_MADSbox"/>
</dbReference>
<comment type="caution">
    <text evidence="8">The sequence shown here is derived from an EMBL/GenBank/DDBJ whole genome shotgun (WGS) entry which is preliminary data.</text>
</comment>
<protein>
    <recommendedName>
        <fullName evidence="7">MADS-box domain-containing protein</fullName>
    </recommendedName>
</protein>
<comment type="subcellular location">
    <subcellularLocation>
        <location evidence="1">Nucleus</location>
    </subcellularLocation>
</comment>
<dbReference type="EMBL" id="RXGB01003977">
    <property type="protein sequence ID" value="TMW90846.1"/>
    <property type="molecule type" value="Genomic_DNA"/>
</dbReference>
<organism evidence="8">
    <name type="scientific">Solanum chilense</name>
    <name type="common">Tomato</name>
    <name type="synonym">Lycopersicon chilense</name>
    <dbReference type="NCBI Taxonomy" id="4083"/>
    <lineage>
        <taxon>Eukaryota</taxon>
        <taxon>Viridiplantae</taxon>
        <taxon>Streptophyta</taxon>
        <taxon>Embryophyta</taxon>
        <taxon>Tracheophyta</taxon>
        <taxon>Spermatophyta</taxon>
        <taxon>Magnoliopsida</taxon>
        <taxon>eudicotyledons</taxon>
        <taxon>Gunneridae</taxon>
        <taxon>Pentapetalae</taxon>
        <taxon>asterids</taxon>
        <taxon>lamiids</taxon>
        <taxon>Solanales</taxon>
        <taxon>Solanaceae</taxon>
        <taxon>Solanoideae</taxon>
        <taxon>Solaneae</taxon>
        <taxon>Solanum</taxon>
        <taxon>Solanum subgen. Lycopersicon</taxon>
    </lineage>
</organism>
<evidence type="ECO:0000256" key="5">
    <source>
        <dbReference type="ARBA" id="ARBA00023242"/>
    </source>
</evidence>
<dbReference type="GO" id="GO:0005634">
    <property type="term" value="C:nucleus"/>
    <property type="evidence" value="ECO:0007669"/>
    <property type="project" value="UniProtKB-SubCell"/>
</dbReference>
<sequence length="148" mass="16265">MATKRLRDTRNYSENARNSILDRRVTSLFKKVEELSNLCDIEVAIIIFKPGSVQPIAWKSASLAQDVLTRINERKEHLKQPLNPPSNNENVILPASPTGDLLNDSWFFETMASLGYGSGIGYGSGTSSAPTKDNDTNVGDNGHSKDLD</sequence>
<dbReference type="InterPro" id="IPR036879">
    <property type="entry name" value="TF_MADSbox_sf"/>
</dbReference>
<dbReference type="AlphaFoldDB" id="A0A6N2B8B2"/>
<feature type="region of interest" description="Disordered" evidence="6">
    <location>
        <begin position="126"/>
        <end position="148"/>
    </location>
</feature>
<keyword evidence="2" id="KW-0805">Transcription regulation</keyword>
<evidence type="ECO:0000256" key="1">
    <source>
        <dbReference type="ARBA" id="ARBA00004123"/>
    </source>
</evidence>
<accession>A0A6N2B8B2</accession>
<evidence type="ECO:0000313" key="8">
    <source>
        <dbReference type="EMBL" id="TMW90846.1"/>
    </source>
</evidence>
<reference evidence="8" key="1">
    <citation type="submission" date="2019-05" db="EMBL/GenBank/DDBJ databases">
        <title>The de novo reference genome and transcriptome assemblies of the wild tomato species Solanum chilense.</title>
        <authorList>
            <person name="Stam R."/>
            <person name="Nosenko T."/>
            <person name="Hoerger A.C."/>
            <person name="Stephan W."/>
            <person name="Seidel M.A."/>
            <person name="Kuhn J.M.M."/>
            <person name="Haberer G."/>
            <person name="Tellier A."/>
        </authorList>
    </citation>
    <scope>NUCLEOTIDE SEQUENCE</scope>
    <source>
        <tissue evidence="8">Mature leaves</tissue>
    </source>
</reference>
<feature type="domain" description="MADS-box" evidence="7">
    <location>
        <begin position="1"/>
        <end position="48"/>
    </location>
</feature>
<evidence type="ECO:0000259" key="7">
    <source>
        <dbReference type="PROSITE" id="PS50066"/>
    </source>
</evidence>
<keyword evidence="5" id="KW-0539">Nucleus</keyword>